<keyword evidence="8" id="KW-0732">Signal</keyword>
<evidence type="ECO:0000259" key="9">
    <source>
        <dbReference type="PROSITE" id="PS50109"/>
    </source>
</evidence>
<dbReference type="CDD" id="cd00082">
    <property type="entry name" value="HisKA"/>
    <property type="match status" value="1"/>
</dbReference>
<feature type="chain" id="PRO_5042522184" description="histidine kinase" evidence="8">
    <location>
        <begin position="20"/>
        <end position="678"/>
    </location>
</feature>
<comment type="catalytic activity">
    <reaction evidence="1">
        <text>ATP + protein L-histidine = ADP + protein N-phospho-L-histidine.</text>
        <dbReference type="EC" id="2.7.13.3"/>
    </reaction>
</comment>
<dbReference type="InterPro" id="IPR005467">
    <property type="entry name" value="His_kinase_dom"/>
</dbReference>
<reference evidence="10" key="1">
    <citation type="submission" date="2022-06" db="EMBL/GenBank/DDBJ databases">
        <title>Isolation of gut microbiota from human fecal samples.</title>
        <authorList>
            <person name="Pamer E.G."/>
            <person name="Barat B."/>
            <person name="Waligurski E."/>
            <person name="Medina S."/>
            <person name="Paddock L."/>
            <person name="Mostad J."/>
        </authorList>
    </citation>
    <scope>NUCLEOTIDE SEQUENCE</scope>
    <source>
        <strain evidence="10">DFI.6.22</strain>
    </source>
</reference>
<dbReference type="FunFam" id="1.10.287.130:FF:000001">
    <property type="entry name" value="Two-component sensor histidine kinase"/>
    <property type="match status" value="1"/>
</dbReference>
<dbReference type="SMART" id="SM00388">
    <property type="entry name" value="HisKA"/>
    <property type="match status" value="1"/>
</dbReference>
<proteinExistence type="predicted"/>
<evidence type="ECO:0000256" key="5">
    <source>
        <dbReference type="ARBA" id="ARBA00022777"/>
    </source>
</evidence>
<feature type="transmembrane region" description="Helical" evidence="7">
    <location>
        <begin position="418"/>
        <end position="436"/>
    </location>
</feature>
<dbReference type="Proteomes" id="UP001205035">
    <property type="component" value="Unassembled WGS sequence"/>
</dbReference>
<keyword evidence="7" id="KW-0812">Transmembrane</keyword>
<dbReference type="AlphaFoldDB" id="A0AAJ1FEE4"/>
<keyword evidence="3" id="KW-0597">Phosphoprotein</keyword>
<dbReference type="PANTHER" id="PTHR43711">
    <property type="entry name" value="TWO-COMPONENT HISTIDINE KINASE"/>
    <property type="match status" value="1"/>
</dbReference>
<gene>
    <name evidence="10" type="ORF">NE651_10315</name>
</gene>
<dbReference type="InterPro" id="IPR003661">
    <property type="entry name" value="HisK_dim/P_dom"/>
</dbReference>
<dbReference type="InterPro" id="IPR004358">
    <property type="entry name" value="Sig_transdc_His_kin-like_C"/>
</dbReference>
<dbReference type="Gene3D" id="1.10.287.130">
    <property type="match status" value="1"/>
</dbReference>
<dbReference type="PANTHER" id="PTHR43711:SF26">
    <property type="entry name" value="SENSOR HISTIDINE KINASE RCSC"/>
    <property type="match status" value="1"/>
</dbReference>
<keyword evidence="7" id="KW-0472">Membrane</keyword>
<keyword evidence="4" id="KW-0808">Transferase</keyword>
<evidence type="ECO:0000256" key="3">
    <source>
        <dbReference type="ARBA" id="ARBA00022553"/>
    </source>
</evidence>
<name>A0AAJ1FEE4_9BACT</name>
<feature type="domain" description="Histidine kinase" evidence="9">
    <location>
        <begin position="469"/>
        <end position="678"/>
    </location>
</feature>
<dbReference type="Pfam" id="PF00512">
    <property type="entry name" value="HisKA"/>
    <property type="match status" value="1"/>
</dbReference>
<dbReference type="EMBL" id="JANGBQ010000014">
    <property type="protein sequence ID" value="MCQ5083282.1"/>
    <property type="molecule type" value="Genomic_DNA"/>
</dbReference>
<evidence type="ECO:0000256" key="2">
    <source>
        <dbReference type="ARBA" id="ARBA00012438"/>
    </source>
</evidence>
<dbReference type="EC" id="2.7.13.3" evidence="2"/>
<comment type="caution">
    <text evidence="10">The sequence shown here is derived from an EMBL/GenBank/DDBJ whole genome shotgun (WGS) entry which is preliminary data.</text>
</comment>
<organism evidence="10 11">
    <name type="scientific">Alistipes onderdonkii</name>
    <dbReference type="NCBI Taxonomy" id="328813"/>
    <lineage>
        <taxon>Bacteria</taxon>
        <taxon>Pseudomonadati</taxon>
        <taxon>Bacteroidota</taxon>
        <taxon>Bacteroidia</taxon>
        <taxon>Bacteroidales</taxon>
        <taxon>Rikenellaceae</taxon>
        <taxon>Alistipes</taxon>
    </lineage>
</organism>
<evidence type="ECO:0000256" key="6">
    <source>
        <dbReference type="ARBA" id="ARBA00023012"/>
    </source>
</evidence>
<sequence length="678" mass="75646">MKKSLWTLLAVGWMAASSATPPAHLVDSLKSACQSEPDARKRVDILLNLKDLNDSSEDELYYSRKLFDEAAAVGDGFAVGASLGSLASYYISSPGAGDSLARILAQAEPLMRGSGMEGLGAYYRMVELARRIQVAGAEESARLCREYIDSVRTLPPGDVYEEASRLFLKGIAAFRLVSAEGNLQMERGLPFWNDELALLGRMRPTARRNFHANLITCLIAAYSSLEDQSGLVHAADGYLAMLDEYYRDPEIVRRRPYISKEMSYLVCYYSMCTSPLLDERNLQAYYERYRRFADSAAADAGNLLTNRQGFYTISAEYYNRRGDYPRALAYLDSLTVQLRPGGVTSQLVAISANKAKILERMGRYKEACGVYNEVVGLRDSLSSHRYAEKVGELEVQYGLDKAERDKALLLAQKRQNSLYFALTILLLAVIAVVYLWRNLLRIKHLQHNLSVESQRAQESERLKRDFMGSMSHEIRTPLNAISGFAELIAGEDLTEEERREFAQIIRDNTQLFTSLINDMLEVSQLDNTSAEMPRKLLDISKIIRAEMEHLPVKEGVEYRLELAAPEIVFPLHRSYVSLLVRELLKNAVKFTEQGSVTVECGLTGPDTLTLSVTDTGCGVEPGLAEKIFDRFYKGDPFAQGLGLGLSLCRLIVEKLGGTIALDTSYTGGARFVVTLRDA</sequence>
<dbReference type="Gene3D" id="3.30.565.10">
    <property type="entry name" value="Histidine kinase-like ATPase, C-terminal domain"/>
    <property type="match status" value="1"/>
</dbReference>
<dbReference type="GO" id="GO:0000155">
    <property type="term" value="F:phosphorelay sensor kinase activity"/>
    <property type="evidence" value="ECO:0007669"/>
    <property type="project" value="InterPro"/>
</dbReference>
<dbReference type="SUPFAM" id="SSF48452">
    <property type="entry name" value="TPR-like"/>
    <property type="match status" value="1"/>
</dbReference>
<dbReference type="InterPro" id="IPR036890">
    <property type="entry name" value="HATPase_C_sf"/>
</dbReference>
<dbReference type="SUPFAM" id="SSF47384">
    <property type="entry name" value="Homodimeric domain of signal transducing histidine kinase"/>
    <property type="match status" value="1"/>
</dbReference>
<dbReference type="PRINTS" id="PR00344">
    <property type="entry name" value="BCTRLSENSOR"/>
</dbReference>
<keyword evidence="5 10" id="KW-0418">Kinase</keyword>
<dbReference type="SUPFAM" id="SSF55874">
    <property type="entry name" value="ATPase domain of HSP90 chaperone/DNA topoisomerase II/histidine kinase"/>
    <property type="match status" value="1"/>
</dbReference>
<accession>A0AAJ1FEE4</accession>
<dbReference type="RefSeq" id="WP_256166390.1">
    <property type="nucleotide sequence ID" value="NZ_JANGBQ010000014.1"/>
</dbReference>
<keyword evidence="7" id="KW-1133">Transmembrane helix</keyword>
<evidence type="ECO:0000256" key="4">
    <source>
        <dbReference type="ARBA" id="ARBA00022679"/>
    </source>
</evidence>
<dbReference type="InterPro" id="IPR036097">
    <property type="entry name" value="HisK_dim/P_sf"/>
</dbReference>
<dbReference type="SMART" id="SM00387">
    <property type="entry name" value="HATPase_c"/>
    <property type="match status" value="1"/>
</dbReference>
<dbReference type="InterPro" id="IPR050736">
    <property type="entry name" value="Sensor_HK_Regulatory"/>
</dbReference>
<dbReference type="InterPro" id="IPR003594">
    <property type="entry name" value="HATPase_dom"/>
</dbReference>
<feature type="signal peptide" evidence="8">
    <location>
        <begin position="1"/>
        <end position="19"/>
    </location>
</feature>
<evidence type="ECO:0000256" key="8">
    <source>
        <dbReference type="SAM" id="SignalP"/>
    </source>
</evidence>
<dbReference type="InterPro" id="IPR011990">
    <property type="entry name" value="TPR-like_helical_dom_sf"/>
</dbReference>
<dbReference type="PROSITE" id="PS50109">
    <property type="entry name" value="HIS_KIN"/>
    <property type="match status" value="1"/>
</dbReference>
<evidence type="ECO:0000256" key="7">
    <source>
        <dbReference type="SAM" id="Phobius"/>
    </source>
</evidence>
<evidence type="ECO:0000313" key="10">
    <source>
        <dbReference type="EMBL" id="MCQ5083282.1"/>
    </source>
</evidence>
<keyword evidence="6" id="KW-0902">Two-component regulatory system</keyword>
<evidence type="ECO:0000313" key="11">
    <source>
        <dbReference type="Proteomes" id="UP001205035"/>
    </source>
</evidence>
<evidence type="ECO:0000256" key="1">
    <source>
        <dbReference type="ARBA" id="ARBA00000085"/>
    </source>
</evidence>
<protein>
    <recommendedName>
        <fullName evidence="2">histidine kinase</fullName>
        <ecNumber evidence="2">2.7.13.3</ecNumber>
    </recommendedName>
</protein>
<dbReference type="Pfam" id="PF02518">
    <property type="entry name" value="HATPase_c"/>
    <property type="match status" value="1"/>
</dbReference>